<dbReference type="EMBL" id="LECW02000004">
    <property type="protein sequence ID" value="KRT95158.1"/>
    <property type="molecule type" value="Genomic_DNA"/>
</dbReference>
<dbReference type="InterPro" id="IPR055338">
    <property type="entry name" value="YqfX-like"/>
</dbReference>
<dbReference type="Proteomes" id="UP000036168">
    <property type="component" value="Unassembled WGS sequence"/>
</dbReference>
<evidence type="ECO:0000256" key="2">
    <source>
        <dbReference type="SAM" id="Phobius"/>
    </source>
</evidence>
<reference evidence="3 5" key="1">
    <citation type="journal article" date="2015" name="Int. J. Syst. Evol. Microbiol.">
        <title>Bacillus glycinifermentans sp. nov., isolated from fermented soybean paste.</title>
        <authorList>
            <person name="Kim S.J."/>
            <person name="Dunlap C.A."/>
            <person name="Kwon S.W."/>
            <person name="Rooney A.P."/>
        </authorList>
    </citation>
    <scope>NUCLEOTIDE SEQUENCE [LARGE SCALE GENOMIC DNA]</scope>
    <source>
        <strain evidence="3 5">GO-13</strain>
    </source>
</reference>
<evidence type="ECO:0000313" key="6">
    <source>
        <dbReference type="Proteomes" id="UP001341297"/>
    </source>
</evidence>
<keyword evidence="2" id="KW-0472">Membrane</keyword>
<dbReference type="OrthoDB" id="2943217at2"/>
<accession>A0A0J6E649</accession>
<sequence>MERGQNVNDHNRDRYDSNLVDANLDRDDFLEETAAEVAPQPYRTEKRDNGARDRDADAAGGRITGYIALALSIISLFMLPVLLGIAGIIVGYIARRQGAAGLGAWAMGIGAVSLVLGIFVAPFF</sequence>
<evidence type="ECO:0000256" key="1">
    <source>
        <dbReference type="SAM" id="MobiDB-lite"/>
    </source>
</evidence>
<dbReference type="RefSeq" id="WP_048356147.1">
    <property type="nucleotide sequence ID" value="NZ_CP023481.1"/>
</dbReference>
<dbReference type="EMBL" id="JARRTL010000008">
    <property type="protein sequence ID" value="MEC0484948.1"/>
    <property type="molecule type" value="Genomic_DNA"/>
</dbReference>
<dbReference type="PATRIC" id="fig|1664069.3.peg.772"/>
<dbReference type="STRING" id="1664069.BGLY_2958"/>
<reference evidence="4 6" key="3">
    <citation type="submission" date="2023-03" db="EMBL/GenBank/DDBJ databases">
        <title>Agriculturally important microbes genome sequencing.</title>
        <authorList>
            <person name="Dunlap C."/>
        </authorList>
    </citation>
    <scope>NUCLEOTIDE SEQUENCE [LARGE SCALE GENOMIC DNA]</scope>
    <source>
        <strain evidence="4 6">CBP-3203</strain>
    </source>
</reference>
<accession>A0A0J6E4K1</accession>
<feature type="transmembrane region" description="Helical" evidence="2">
    <location>
        <begin position="102"/>
        <end position="123"/>
    </location>
</feature>
<evidence type="ECO:0000313" key="4">
    <source>
        <dbReference type="EMBL" id="MEC0484948.1"/>
    </source>
</evidence>
<protein>
    <submittedName>
        <fullName evidence="4">DUF4190 domain-containing protein</fullName>
    </submittedName>
</protein>
<name>A0A0J6E4K1_9BACI</name>
<evidence type="ECO:0000313" key="5">
    <source>
        <dbReference type="Proteomes" id="UP000036168"/>
    </source>
</evidence>
<gene>
    <name evidence="3" type="ORF">AB447_211640</name>
    <name evidence="4" type="ORF">P8828_08810</name>
</gene>
<feature type="transmembrane region" description="Helical" evidence="2">
    <location>
        <begin position="63"/>
        <end position="90"/>
    </location>
</feature>
<feature type="region of interest" description="Disordered" evidence="1">
    <location>
        <begin position="35"/>
        <end position="57"/>
    </location>
</feature>
<dbReference type="AlphaFoldDB" id="A0A0J6E4K1"/>
<comment type="caution">
    <text evidence="3">The sequence shown here is derived from an EMBL/GenBank/DDBJ whole genome shotgun (WGS) entry which is preliminary data.</text>
</comment>
<dbReference type="PANTHER" id="PTHR40040:SF1">
    <property type="entry name" value="MEMBRANE PROTEIN"/>
    <property type="match status" value="1"/>
</dbReference>
<dbReference type="Proteomes" id="UP001341297">
    <property type="component" value="Unassembled WGS sequence"/>
</dbReference>
<proteinExistence type="predicted"/>
<keyword evidence="2" id="KW-1133">Transmembrane helix</keyword>
<dbReference type="PANTHER" id="PTHR40040">
    <property type="entry name" value="SMALL HYDROPHOBIC PROTEIN-RELATED"/>
    <property type="match status" value="1"/>
</dbReference>
<reference evidence="3" key="2">
    <citation type="submission" date="2015-10" db="EMBL/GenBank/DDBJ databases">
        <authorList>
            <person name="Gilbert D.G."/>
        </authorList>
    </citation>
    <scope>NUCLEOTIDE SEQUENCE</scope>
    <source>
        <strain evidence="3">GO-13</strain>
    </source>
</reference>
<keyword evidence="2" id="KW-0812">Transmembrane</keyword>
<evidence type="ECO:0000313" key="3">
    <source>
        <dbReference type="EMBL" id="KRT95158.1"/>
    </source>
</evidence>
<keyword evidence="6" id="KW-1185">Reference proteome</keyword>
<organism evidence="3 5">
    <name type="scientific">Bacillus glycinifermentans</name>
    <dbReference type="NCBI Taxonomy" id="1664069"/>
    <lineage>
        <taxon>Bacteria</taxon>
        <taxon>Bacillati</taxon>
        <taxon>Bacillota</taxon>
        <taxon>Bacilli</taxon>
        <taxon>Bacillales</taxon>
        <taxon>Bacillaceae</taxon>
        <taxon>Bacillus</taxon>
    </lineage>
</organism>
<feature type="compositionally biased region" description="Basic and acidic residues" evidence="1">
    <location>
        <begin position="43"/>
        <end position="57"/>
    </location>
</feature>